<dbReference type="RefSeq" id="WP_180727563.1">
    <property type="nucleotide sequence ID" value="NZ_AP023177.1"/>
</dbReference>
<gene>
    <name evidence="1" type="ORF">PPGU16_78630</name>
</gene>
<dbReference type="Proteomes" id="UP000510888">
    <property type="component" value="Plasmid PPGU16_p2"/>
</dbReference>
<dbReference type="KEGG" id="plad:PPGU16_78630"/>
<protein>
    <submittedName>
        <fullName evidence="1">Uncharacterized protein</fullName>
    </submittedName>
</protein>
<sequence length="137" mass="14545">MNDTDQGHFAHVAEALTRLRTATIVATIAVVLTGCGGGGSDNAASPITAANKAVANPVTPAADKSTGRLVAPRHAPFQGQTYKQWVVSFWQWVNGIDNGPFYPNPLINCSRPISVGQSGSVWYWAIGLNRSRGMHSV</sequence>
<reference evidence="1 2" key="1">
    <citation type="journal article" date="2020" name="Genes (Basel)">
        <title>Genomic Comparison of Insect Gut Symbionts from Divergent Burkholderia Subclades.</title>
        <authorList>
            <person name="Takeshita K."/>
            <person name="Kikuchi Y."/>
        </authorList>
    </citation>
    <scope>NUCLEOTIDE SEQUENCE [LARGE SCALE GENOMIC DNA]</scope>
    <source>
        <strain evidence="1 2">PGU16</strain>
        <plasmid evidence="1 2">PPGU16_p2</plasmid>
    </source>
</reference>
<name>A0A7I8C143_9BURK</name>
<dbReference type="EMBL" id="AP023177">
    <property type="protein sequence ID" value="BCF94796.1"/>
    <property type="molecule type" value="Genomic_DNA"/>
</dbReference>
<proteinExistence type="predicted"/>
<keyword evidence="2" id="KW-1185">Reference proteome</keyword>
<evidence type="ECO:0000313" key="2">
    <source>
        <dbReference type="Proteomes" id="UP000510888"/>
    </source>
</evidence>
<organism evidence="1 2">
    <name type="scientific">Paraburkholderia largidicola</name>
    <dbReference type="NCBI Taxonomy" id="3014751"/>
    <lineage>
        <taxon>Bacteria</taxon>
        <taxon>Pseudomonadati</taxon>
        <taxon>Pseudomonadota</taxon>
        <taxon>Betaproteobacteria</taxon>
        <taxon>Burkholderiales</taxon>
        <taxon>Burkholderiaceae</taxon>
        <taxon>Paraburkholderia</taxon>
    </lineage>
</organism>
<accession>A0A7I8C143</accession>
<evidence type="ECO:0000313" key="1">
    <source>
        <dbReference type="EMBL" id="BCF94796.1"/>
    </source>
</evidence>
<geneLocation type="plasmid" evidence="1 2">
    <name>PPGU16_p2</name>
</geneLocation>
<dbReference type="AlphaFoldDB" id="A0A7I8C143"/>
<keyword evidence="1" id="KW-0614">Plasmid</keyword>